<gene>
    <name evidence="4" type="ORF">OJAV_G00129630</name>
</gene>
<accession>A0A3S2LZR5</accession>
<feature type="chain" id="PRO_5018574099" evidence="3">
    <location>
        <begin position="18"/>
        <end position="1730"/>
    </location>
</feature>
<evidence type="ECO:0000256" key="2">
    <source>
        <dbReference type="SAM" id="Phobius"/>
    </source>
</evidence>
<evidence type="ECO:0000313" key="5">
    <source>
        <dbReference type="Proteomes" id="UP000283210"/>
    </source>
</evidence>
<dbReference type="Proteomes" id="UP000283210">
    <property type="component" value="Chromosome 13"/>
</dbReference>
<feature type="transmembrane region" description="Helical" evidence="2">
    <location>
        <begin position="420"/>
        <end position="444"/>
    </location>
</feature>
<keyword evidence="2" id="KW-0812">Transmembrane</keyword>
<proteinExistence type="predicted"/>
<evidence type="ECO:0000256" key="3">
    <source>
        <dbReference type="SAM" id="SignalP"/>
    </source>
</evidence>
<dbReference type="PANTHER" id="PTHR47236">
    <property type="entry name" value="GENE, 32742-RELATED-RELATED"/>
    <property type="match status" value="1"/>
</dbReference>
<keyword evidence="3" id="KW-0732">Signal</keyword>
<evidence type="ECO:0000313" key="4">
    <source>
        <dbReference type="EMBL" id="RVE64821.1"/>
    </source>
</evidence>
<dbReference type="EMBL" id="CM012449">
    <property type="protein sequence ID" value="RVE64821.1"/>
    <property type="molecule type" value="Genomic_DNA"/>
</dbReference>
<dbReference type="OrthoDB" id="439917at2759"/>
<evidence type="ECO:0000256" key="1">
    <source>
        <dbReference type="SAM" id="MobiDB-lite"/>
    </source>
</evidence>
<keyword evidence="2" id="KW-1133">Transmembrane helix</keyword>
<protein>
    <submittedName>
        <fullName evidence="4">Uncharacterized protein</fullName>
    </submittedName>
</protein>
<dbReference type="SMART" id="SM01411">
    <property type="entry name" value="Ephrin_rec_like"/>
    <property type="match status" value="1"/>
</dbReference>
<keyword evidence="5" id="KW-1185">Reference proteome</keyword>
<name>A0A3S2LZR5_ORYJA</name>
<feature type="region of interest" description="Disordered" evidence="1">
    <location>
        <begin position="1372"/>
        <end position="1392"/>
    </location>
</feature>
<feature type="signal peptide" evidence="3">
    <location>
        <begin position="1"/>
        <end position="17"/>
    </location>
</feature>
<dbReference type="PANTHER" id="PTHR47236:SF5">
    <property type="entry name" value="GENE, 32742-RELATED"/>
    <property type="match status" value="1"/>
</dbReference>
<sequence length="1730" mass="192632">MQVLVFCLLASLKLNLGMKPINMTKDRPPCQPGFFCPMGSYSPVPCPRGTYGPTVGAESMESCLKCPPHHYCPRPGLSSFLSCEPVAQQPLSGQDSCICPAEGQIFQPSDGRCLCSIGYQPSSKGDLCSQQLYDVCRDGTSRTQHGDCFDRSQWSLHCSHEVCQSAEDSSGYDGELGLCICKELPSRAACGGLCKRKPAADLKLKCLSSGRMELVWSSDNQISRVSGRVLEMIFNKWDFQGNLQCNSQNNSITSCLRCSDNRGRICCSNTYSNFQSSAEGDYENVGNSSNEAEENDFLKWRNNRRKSMEDGEVSSTAVLNPTICLHLEDILLFTVNTRQYPQYDINNLYNTNGNFDWGAFRQLQEDMTLSWAPPTLFSYVKVMPVGGQCYEPGTFFPTTPRHVIRLGISKRRDLLLRPDWLVTGGLLFGAVIILCVCITVLILFREYGWPEKEPVKVQYRKLQLAYQMDDYSSKGSRVISFRKTHRKQHASMTQDPIQPACTGALEEFWDYEHQVDLEAFNSNTFYCLLLKQSLSVTSRLGQLTTEVKELYRGVVGKLQLLHPRVMAEERVEERWERMRREVEREVVRRKSLGSQLRTLFDSQLQVLMRELQAKRRAYSVFMSKLRECWRLLSKIHNTHSPTCELHHQILVQKLSALIAEMGELVSAECHRQGAWGLLAEGTGARLLCPDSGGVLTKDDLFGPDGSPRASPAVYHDAVTGLMRPNAHSHMLLNSGHTMAVPSNFFLHPQTGRVMPIIGNVAYDPASSTLVVTTDLCRDDNRKWDSPLLPFIPYPTSCHSDRPLPSTPMKPLRLGQRLHLGMPMADPDTGIPVPTLAVTIHPQTGLVYPLGRLHVCPLTRLPQPIQIGYPMLDSRTGNVVLTVGVTLDPVTGDVLPVGGVMLNESFSEPLSGRMVRVGGASMRAGQVVPTTGGYQTLLDTKVLAEMLTILDHLRPLIEEGALDPTVPLPQPYPGNEKATSQQDCLGAATKELERAWGRSLHCQLQFQTRLETLLECAVGLQQDGGALGEMCVPGSDVCVPAFLGMEYPDPLGSGVSVPVLGCHTDPVSGITMPLAGTMEDPGGKGMVAIRYGSQTIDPVTGLLATVVGIRLDVLKKTAIPVTAAYWLMIAEQTNSVQVEELQSEVCARNSYWQQQRHREEEILIDLDSALFLCLCGVTDAGSYQFQWSGRQLREAAGELQDAAHTEAQRRAAERSNLALVLPQHVLHILSLGDGEEWDQDCAWHSALMSCLDKIDICMEQLQQDLEKWMIQAGERSTKLQTMDREVCQRELLELCGSRQTDLDTALSLLQFVRQYSSLHAETAQAVLCGKFWFREYGLPLCRGHESSLKPLNLFQQKALPLLVRLNQLLEEKKPTSSSPNACNQHIPGSETMPDSGFSTEQACCLETPSRVWTASVPAVKGISNHSLRELLNVMQSQDGSLEASGLPTHKSLRHTASSGVHTQESQQTQESVQCTHIAIPTIPEEQWTKLVQLSPLFQLMKDIDLQLKDSARKTGFLGGELFDRGKGFADVLDAQWECEGELIPLDLSVLNPKEVLVFQHGLFLMHSLHKANLTPVISLQIASSLPNNNYFNNAFRNSFFYQEAEGRLFVRRQRLQSVGGFSLMLLHCLSHVKVKDMSSDTSPPFQRLFFRTLQEILGELFRIRPDFSEEEGSTFARFQERLLKPSRGLLSGDEIEKVQEKCKEQILLSHLEGFLAERGSEATESVEDHIA</sequence>
<reference evidence="4 5" key="2">
    <citation type="submission" date="2019-01" db="EMBL/GenBank/DDBJ databases">
        <title>A chromosome length genome reference of the Java medaka (oryzias javanicus).</title>
        <authorList>
            <person name="Herpin A."/>
            <person name="Takehana Y."/>
            <person name="Naruse K."/>
            <person name="Ansai S."/>
            <person name="Kawaguchi M."/>
        </authorList>
    </citation>
    <scope>NUCLEOTIDE SEQUENCE [LARGE SCALE GENOMIC DNA]</scope>
    <source>
        <strain evidence="4">RS831</strain>
        <tissue evidence="4">Whole body</tissue>
    </source>
</reference>
<organism evidence="4 5">
    <name type="scientific">Oryzias javanicus</name>
    <name type="common">Javanese ricefish</name>
    <name type="synonym">Aplocheilus javanicus</name>
    <dbReference type="NCBI Taxonomy" id="123683"/>
    <lineage>
        <taxon>Eukaryota</taxon>
        <taxon>Metazoa</taxon>
        <taxon>Chordata</taxon>
        <taxon>Craniata</taxon>
        <taxon>Vertebrata</taxon>
        <taxon>Euteleostomi</taxon>
        <taxon>Actinopterygii</taxon>
        <taxon>Neopterygii</taxon>
        <taxon>Teleostei</taxon>
        <taxon>Neoteleostei</taxon>
        <taxon>Acanthomorphata</taxon>
        <taxon>Ovalentaria</taxon>
        <taxon>Atherinomorphae</taxon>
        <taxon>Beloniformes</taxon>
        <taxon>Adrianichthyidae</taxon>
        <taxon>Oryziinae</taxon>
        <taxon>Oryzias</taxon>
    </lineage>
</organism>
<keyword evidence="2" id="KW-0472">Membrane</keyword>
<reference evidence="4 5" key="1">
    <citation type="submission" date="2018-11" db="EMBL/GenBank/DDBJ databases">
        <authorList>
            <person name="Lopez-Roques C."/>
            <person name="Donnadieu C."/>
            <person name="Bouchez O."/>
            <person name="Klopp C."/>
            <person name="Cabau C."/>
            <person name="Zahm M."/>
        </authorList>
    </citation>
    <scope>NUCLEOTIDE SEQUENCE [LARGE SCALE GENOMIC DNA]</scope>
    <source>
        <strain evidence="4">RS831</strain>
        <tissue evidence="4">Whole body</tissue>
    </source>
</reference>